<dbReference type="Proteomes" id="UP000294855">
    <property type="component" value="Unassembled WGS sequence"/>
</dbReference>
<feature type="transmembrane region" description="Helical" evidence="1">
    <location>
        <begin position="262"/>
        <end position="283"/>
    </location>
</feature>
<feature type="transmembrane region" description="Helical" evidence="1">
    <location>
        <begin position="230"/>
        <end position="250"/>
    </location>
</feature>
<keyword evidence="1" id="KW-1133">Transmembrane helix</keyword>
<accession>A0A484F5R8</accession>
<evidence type="ECO:0000313" key="2">
    <source>
        <dbReference type="EMBL" id="TDQ67908.1"/>
    </source>
</evidence>
<feature type="transmembrane region" description="Helical" evidence="1">
    <location>
        <begin position="21"/>
        <end position="42"/>
    </location>
</feature>
<evidence type="ECO:0000313" key="3">
    <source>
        <dbReference type="Proteomes" id="UP000294855"/>
    </source>
</evidence>
<feature type="transmembrane region" description="Helical" evidence="1">
    <location>
        <begin position="197"/>
        <end position="218"/>
    </location>
</feature>
<proteinExistence type="predicted"/>
<dbReference type="AlphaFoldDB" id="A0A484F5R8"/>
<name>A0A484F5R8_9EURY</name>
<keyword evidence="1" id="KW-0472">Membrane</keyword>
<gene>
    <name evidence="2" type="ORF">C7391_1462</name>
</gene>
<dbReference type="RefSeq" id="WP_133517904.1">
    <property type="nucleotide sequence ID" value="NZ_JAHDUW010000001.1"/>
</dbReference>
<feature type="transmembrane region" description="Helical" evidence="1">
    <location>
        <begin position="133"/>
        <end position="152"/>
    </location>
</feature>
<feature type="transmembrane region" description="Helical" evidence="1">
    <location>
        <begin position="164"/>
        <end position="185"/>
    </location>
</feature>
<organism evidence="2 3">
    <name type="scientific">Methanimicrococcus blatticola</name>
    <dbReference type="NCBI Taxonomy" id="91560"/>
    <lineage>
        <taxon>Archaea</taxon>
        <taxon>Methanobacteriati</taxon>
        <taxon>Methanobacteriota</taxon>
        <taxon>Stenosarchaea group</taxon>
        <taxon>Methanomicrobia</taxon>
        <taxon>Methanosarcinales</taxon>
        <taxon>Methanosarcinaceae</taxon>
        <taxon>Methanimicrococcus</taxon>
    </lineage>
</organism>
<keyword evidence="3" id="KW-1185">Reference proteome</keyword>
<comment type="caution">
    <text evidence="2">The sequence shown here is derived from an EMBL/GenBank/DDBJ whole genome shotgun (WGS) entry which is preliminary data.</text>
</comment>
<sequence length="301" mass="34987">MPKIFHKTISAFQKQSKKTKYAAIECLIFCLVAFTTPLLYFLPVLVNYSSIPNGKEVLIYTFWQFVSMILPFILIILVGTVLFINFRIVFDYKLKVWFYGIMFSVSSMYTFLFYNSAILVANPLAFRPEVGHIYWLLIVFFYPLILNSILLLKEFSAAEKSENFQLRITSEALLLLIYLILAISVGHLEDPEFVREFNLTFLLLVPGTIVLLVMYKFLFQKSVTNRSIAYMPLAVFLVYSFSFQIAPGYPEMLSRSFVLSEYVYYMVVGCVVSFFFMIFVWFVNQIGSKIIQQISKPEPQN</sequence>
<dbReference type="EMBL" id="SNYS01000010">
    <property type="protein sequence ID" value="TDQ67908.1"/>
    <property type="molecule type" value="Genomic_DNA"/>
</dbReference>
<keyword evidence="1" id="KW-0812">Transmembrane</keyword>
<feature type="transmembrane region" description="Helical" evidence="1">
    <location>
        <begin position="96"/>
        <end position="121"/>
    </location>
</feature>
<reference evidence="2 3" key="1">
    <citation type="submission" date="2019-03" db="EMBL/GenBank/DDBJ databases">
        <title>Genomic Encyclopedia of Type Strains, Phase IV (KMG-IV): sequencing the most valuable type-strain genomes for metagenomic binning, comparative biology and taxonomic classification.</title>
        <authorList>
            <person name="Goeker M."/>
        </authorList>
    </citation>
    <scope>NUCLEOTIDE SEQUENCE [LARGE SCALE GENOMIC DNA]</scope>
    <source>
        <strain evidence="2 3">DSM 13328</strain>
    </source>
</reference>
<feature type="transmembrane region" description="Helical" evidence="1">
    <location>
        <begin position="62"/>
        <end position="84"/>
    </location>
</feature>
<evidence type="ECO:0000256" key="1">
    <source>
        <dbReference type="SAM" id="Phobius"/>
    </source>
</evidence>
<protein>
    <submittedName>
        <fullName evidence="2">Uncharacterized protein</fullName>
    </submittedName>
</protein>